<accession>A0A9L0SKQ4</accession>
<protein>
    <submittedName>
        <fullName evidence="1">Uncharacterized protein</fullName>
    </submittedName>
</protein>
<reference evidence="1 2" key="1">
    <citation type="journal article" date="2009" name="Science">
        <title>Genome sequence, comparative analysis, and population genetics of the domestic horse.</title>
        <authorList>
            <consortium name="Broad Institute Genome Sequencing Platform"/>
            <consortium name="Broad Institute Whole Genome Assembly Team"/>
            <person name="Wade C.M."/>
            <person name="Giulotto E."/>
            <person name="Sigurdsson S."/>
            <person name="Zoli M."/>
            <person name="Gnerre S."/>
            <person name="Imsland F."/>
            <person name="Lear T.L."/>
            <person name="Adelson D.L."/>
            <person name="Bailey E."/>
            <person name="Bellone R.R."/>
            <person name="Bloecker H."/>
            <person name="Distl O."/>
            <person name="Edgar R.C."/>
            <person name="Garber M."/>
            <person name="Leeb T."/>
            <person name="Mauceli E."/>
            <person name="MacLeod J.N."/>
            <person name="Penedo M.C.T."/>
            <person name="Raison J.M."/>
            <person name="Sharpe T."/>
            <person name="Vogel J."/>
            <person name="Andersson L."/>
            <person name="Antczak D.F."/>
            <person name="Biagi T."/>
            <person name="Binns M.M."/>
            <person name="Chowdhary B.P."/>
            <person name="Coleman S.J."/>
            <person name="Della Valle G."/>
            <person name="Fryc S."/>
            <person name="Guerin G."/>
            <person name="Hasegawa T."/>
            <person name="Hill E.W."/>
            <person name="Jurka J."/>
            <person name="Kiialainen A."/>
            <person name="Lindgren G."/>
            <person name="Liu J."/>
            <person name="Magnani E."/>
            <person name="Mickelson J.R."/>
            <person name="Murray J."/>
            <person name="Nergadze S.G."/>
            <person name="Onofrio R."/>
            <person name="Pedroni S."/>
            <person name="Piras M.F."/>
            <person name="Raudsepp T."/>
            <person name="Rocchi M."/>
            <person name="Roeed K.H."/>
            <person name="Ryder O.A."/>
            <person name="Searle S."/>
            <person name="Skow L."/>
            <person name="Swinburne J.E."/>
            <person name="Syvaenen A.C."/>
            <person name="Tozaki T."/>
            <person name="Valberg S.J."/>
            <person name="Vaudin M."/>
            <person name="White J.R."/>
            <person name="Zody M.C."/>
            <person name="Lander E.S."/>
            <person name="Lindblad-Toh K."/>
        </authorList>
    </citation>
    <scope>NUCLEOTIDE SEQUENCE [LARGE SCALE GENOMIC DNA]</scope>
    <source>
        <strain evidence="1 2">Thoroughbred</strain>
    </source>
</reference>
<evidence type="ECO:0000313" key="1">
    <source>
        <dbReference type="Ensembl" id="ENSECAP00000076654.1"/>
    </source>
</evidence>
<reference evidence="1" key="2">
    <citation type="submission" date="2025-08" db="UniProtKB">
        <authorList>
            <consortium name="Ensembl"/>
        </authorList>
    </citation>
    <scope>IDENTIFICATION</scope>
    <source>
        <strain evidence="1">Thoroughbred</strain>
    </source>
</reference>
<name>A0A9L0SKQ4_HORSE</name>
<proteinExistence type="predicted"/>
<dbReference type="GeneTree" id="ENSGT01150000286916"/>
<dbReference type="Ensembl" id="ENSECAT00000079858.1">
    <property type="protein sequence ID" value="ENSECAP00000076654.1"/>
    <property type="gene ID" value="ENSECAG00000051372.1"/>
</dbReference>
<reference evidence="1" key="3">
    <citation type="submission" date="2025-09" db="UniProtKB">
        <authorList>
            <consortium name="Ensembl"/>
        </authorList>
    </citation>
    <scope>IDENTIFICATION</scope>
    <source>
        <strain evidence="1">Thoroughbred</strain>
    </source>
</reference>
<sequence length="130" mass="15272">MKRCSISSIIREMQIKTTIRYHLTTIRMAITKKRRNNKCWQGYGEKGTLCIVGGNVNWCRLWKTVWSFLKKLKIELAYNPAISLLGIYLKTKTVTLKDTYTPMFTAALFTIAKIWKQPKCPPRDEWIKKL</sequence>
<evidence type="ECO:0000313" key="2">
    <source>
        <dbReference type="Proteomes" id="UP000002281"/>
    </source>
</evidence>
<dbReference type="Proteomes" id="UP000002281">
    <property type="component" value="Chromosome 29"/>
</dbReference>
<keyword evidence="2" id="KW-1185">Reference proteome</keyword>
<organism evidence="1 2">
    <name type="scientific">Equus caballus</name>
    <name type="common">Horse</name>
    <dbReference type="NCBI Taxonomy" id="9796"/>
    <lineage>
        <taxon>Eukaryota</taxon>
        <taxon>Metazoa</taxon>
        <taxon>Chordata</taxon>
        <taxon>Craniata</taxon>
        <taxon>Vertebrata</taxon>
        <taxon>Euteleostomi</taxon>
        <taxon>Mammalia</taxon>
        <taxon>Eutheria</taxon>
        <taxon>Laurasiatheria</taxon>
        <taxon>Perissodactyla</taxon>
        <taxon>Equidae</taxon>
        <taxon>Equus</taxon>
    </lineage>
</organism>
<dbReference type="AlphaFoldDB" id="A0A9L0SKQ4"/>